<dbReference type="InterPro" id="IPR002938">
    <property type="entry name" value="FAD-bd"/>
</dbReference>
<dbReference type="GO" id="GO:0071949">
    <property type="term" value="F:FAD binding"/>
    <property type="evidence" value="ECO:0007669"/>
    <property type="project" value="InterPro"/>
</dbReference>
<comment type="similarity">
    <text evidence="1">Belongs to the PheA/TfdB FAD monooxygenase family.</text>
</comment>
<dbReference type="SUPFAM" id="SSF54373">
    <property type="entry name" value="FAD-linked reductases, C-terminal domain"/>
    <property type="match status" value="1"/>
</dbReference>
<protein>
    <recommendedName>
        <fullName evidence="9">FAD-binding domain-containing protein</fullName>
    </recommendedName>
</protein>
<dbReference type="EMBL" id="KZ110595">
    <property type="protein sequence ID" value="OSX63429.1"/>
    <property type="molecule type" value="Genomic_DNA"/>
</dbReference>
<evidence type="ECO:0000256" key="2">
    <source>
        <dbReference type="ARBA" id="ARBA00022630"/>
    </source>
</evidence>
<keyword evidence="8" id="KW-1185">Reference proteome</keyword>
<dbReference type="InterPro" id="IPR050641">
    <property type="entry name" value="RIFMO-like"/>
</dbReference>
<dbReference type="Pfam" id="PF01494">
    <property type="entry name" value="FAD_binding_3"/>
    <property type="match status" value="1"/>
</dbReference>
<dbReference type="InterPro" id="IPR012941">
    <property type="entry name" value="Phe_hydrox_C_dim_dom"/>
</dbReference>
<evidence type="ECO:0000313" key="7">
    <source>
        <dbReference type="EMBL" id="OSX63429.1"/>
    </source>
</evidence>
<dbReference type="SUPFAM" id="SSF51905">
    <property type="entry name" value="FAD/NAD(P)-binding domain"/>
    <property type="match status" value="1"/>
</dbReference>
<keyword evidence="4" id="KW-0560">Oxidoreductase</keyword>
<dbReference type="SUPFAM" id="SSF52833">
    <property type="entry name" value="Thioredoxin-like"/>
    <property type="match status" value="1"/>
</dbReference>
<dbReference type="InterPro" id="IPR038220">
    <property type="entry name" value="PHOX_C_sf"/>
</dbReference>
<organism evidence="7 8">
    <name type="scientific">Postia placenta MAD-698-R-SB12</name>
    <dbReference type="NCBI Taxonomy" id="670580"/>
    <lineage>
        <taxon>Eukaryota</taxon>
        <taxon>Fungi</taxon>
        <taxon>Dikarya</taxon>
        <taxon>Basidiomycota</taxon>
        <taxon>Agaricomycotina</taxon>
        <taxon>Agaricomycetes</taxon>
        <taxon>Polyporales</taxon>
        <taxon>Adustoporiaceae</taxon>
        <taxon>Rhodonia</taxon>
    </lineage>
</organism>
<dbReference type="Gene3D" id="3.40.30.20">
    <property type="match status" value="1"/>
</dbReference>
<feature type="domain" description="Phenol hydroxylase-like C-terminal dimerisation" evidence="6">
    <location>
        <begin position="408"/>
        <end position="586"/>
    </location>
</feature>
<dbReference type="InterPro" id="IPR036188">
    <property type="entry name" value="FAD/NAD-bd_sf"/>
</dbReference>
<keyword evidence="2" id="KW-0285">Flavoprotein</keyword>
<dbReference type="GeneID" id="36333699"/>
<evidence type="ECO:0008006" key="9">
    <source>
        <dbReference type="Google" id="ProtNLM"/>
    </source>
</evidence>
<feature type="domain" description="FAD-binding" evidence="5">
    <location>
        <begin position="10"/>
        <end position="363"/>
    </location>
</feature>
<gene>
    <name evidence="7" type="ORF">POSPLADRAFT_1180365</name>
</gene>
<evidence type="ECO:0000256" key="3">
    <source>
        <dbReference type="ARBA" id="ARBA00022827"/>
    </source>
</evidence>
<sequence>MPARNTPRTVDVVVVGGGPTSLITSFILAKNGVDVMIVEQYEREEQAMYGRACVLYPRSLELLDLNGLYEHMADMGFIIRDSVTINDGKVVPGRGWHFVQDVINGHCCLDFCLNLRQKYVEDAVKSALDQVNPKIFNAPVKFLNYTVDNSGTFPVTSTLHLQSGEFIHVRSKYLLGADGGRSTVRSLSMIGFPGTMSPHKWVRLDAVVKTDMPCSRMTATAIESQEHGNVLWLPVDHGRTRIGFVFPDELYGEEGKGVTVDMVMEEAKKALRPNSLEFVTLDWWTVYAIGQRVAEKFRDGPVLLVGDAAHTHSSGSAQGMNTGIHDSTNLAWKLAGVIKGWYKEDVLDTYSTERRASAQRLIELDRDVAALISGKIPDRFQAPPGSDANEYLDRVFRESAGFTVGLGISYAKNVLNRAHAWERQPTSVPVGHRAPDARVYRHGSPVPRRLYELAASYGRRFTLLVFAGEVQPEGDATRLNRPCAEKYRALRHYMDSPGAFSRNLADVFQLLTILRGEGTLQVSETLGALPLGRAVHDLSGEAYAQYGVDAREGALVALRPDGIVGCVAPLDGWTALANYFGEFVHPAVQRAQKAVKKDVSFAVGELSVEGQEETHAVLQRSK</sequence>
<evidence type="ECO:0000313" key="8">
    <source>
        <dbReference type="Proteomes" id="UP000194127"/>
    </source>
</evidence>
<keyword evidence="3" id="KW-0274">FAD</keyword>
<dbReference type="RefSeq" id="XP_024340223.1">
    <property type="nucleotide sequence ID" value="XM_024488750.1"/>
</dbReference>
<reference evidence="7 8" key="1">
    <citation type="submission" date="2017-04" db="EMBL/GenBank/DDBJ databases">
        <title>Genome Sequence of the Model Brown-Rot Fungus Postia placenta SB12.</title>
        <authorList>
            <consortium name="DOE Joint Genome Institute"/>
            <person name="Gaskell J."/>
            <person name="Kersten P."/>
            <person name="Larrondo L.F."/>
            <person name="Canessa P."/>
            <person name="Martinez D."/>
            <person name="Hibbett D."/>
            <person name="Schmoll M."/>
            <person name="Kubicek C.P."/>
            <person name="Martinez A.T."/>
            <person name="Yadav J."/>
            <person name="Master E."/>
            <person name="Magnuson J.K."/>
            <person name="James T."/>
            <person name="Yaver D."/>
            <person name="Berka R."/>
            <person name="Labutti K."/>
            <person name="Lipzen A."/>
            <person name="Aerts A."/>
            <person name="Barry K."/>
            <person name="Henrissat B."/>
            <person name="Blanchette R."/>
            <person name="Grigoriev I."/>
            <person name="Cullen D."/>
        </authorList>
    </citation>
    <scope>NUCLEOTIDE SEQUENCE [LARGE SCALE GENOMIC DNA]</scope>
    <source>
        <strain evidence="7 8">MAD-698-R-SB12</strain>
    </source>
</reference>
<dbReference type="PANTHER" id="PTHR43004">
    <property type="entry name" value="TRK SYSTEM POTASSIUM UPTAKE PROTEIN"/>
    <property type="match status" value="1"/>
</dbReference>
<proteinExistence type="inferred from homology"/>
<evidence type="ECO:0000256" key="1">
    <source>
        <dbReference type="ARBA" id="ARBA00007801"/>
    </source>
</evidence>
<dbReference type="GO" id="GO:0016709">
    <property type="term" value="F:oxidoreductase activity, acting on paired donors, with incorporation or reduction of molecular oxygen, NAD(P)H as one donor, and incorporation of one atom of oxygen"/>
    <property type="evidence" value="ECO:0007669"/>
    <property type="project" value="UniProtKB-ARBA"/>
</dbReference>
<dbReference type="PANTHER" id="PTHR43004:SF5">
    <property type="entry name" value="FAD-BINDING DOMAIN-CONTAINING PROTEIN"/>
    <property type="match status" value="1"/>
</dbReference>
<dbReference type="Pfam" id="PF07976">
    <property type="entry name" value="Phe_hydrox_dim"/>
    <property type="match status" value="1"/>
</dbReference>
<accession>A0A1X6N459</accession>
<dbReference type="OrthoDB" id="1716816at2759"/>
<dbReference type="AlphaFoldDB" id="A0A1X6N459"/>
<dbReference type="Proteomes" id="UP000194127">
    <property type="component" value="Unassembled WGS sequence"/>
</dbReference>
<name>A0A1X6N459_9APHY</name>
<dbReference type="Gene3D" id="3.50.50.60">
    <property type="entry name" value="FAD/NAD(P)-binding domain"/>
    <property type="match status" value="1"/>
</dbReference>
<dbReference type="Gene3D" id="3.30.9.10">
    <property type="entry name" value="D-Amino Acid Oxidase, subunit A, domain 2"/>
    <property type="match status" value="1"/>
</dbReference>
<dbReference type="InterPro" id="IPR036249">
    <property type="entry name" value="Thioredoxin-like_sf"/>
</dbReference>
<evidence type="ECO:0000259" key="5">
    <source>
        <dbReference type="Pfam" id="PF01494"/>
    </source>
</evidence>
<evidence type="ECO:0000259" key="6">
    <source>
        <dbReference type="Pfam" id="PF07976"/>
    </source>
</evidence>
<evidence type="ECO:0000256" key="4">
    <source>
        <dbReference type="ARBA" id="ARBA00023002"/>
    </source>
</evidence>
<dbReference type="STRING" id="670580.A0A1X6N459"/>
<dbReference type="PRINTS" id="PR00420">
    <property type="entry name" value="RNGMNOXGNASE"/>
</dbReference>